<dbReference type="Proteomes" id="UP000006591">
    <property type="component" value="Chromosome 1"/>
</dbReference>
<reference evidence="2" key="2">
    <citation type="submission" date="2018-04" db="EMBL/GenBank/DDBJ databases">
        <title>OnivRS2 (Oryza nivara Reference Sequence Version 2).</title>
        <authorList>
            <person name="Zhang J."/>
            <person name="Kudrna D."/>
            <person name="Lee S."/>
            <person name="Talag J."/>
            <person name="Rajasekar S."/>
            <person name="Welchert J."/>
            <person name="Hsing Y.-I."/>
            <person name="Wing R.A."/>
        </authorList>
    </citation>
    <scope>NUCLEOTIDE SEQUENCE [LARGE SCALE GENOMIC DNA]</scope>
</reference>
<evidence type="ECO:0000256" key="1">
    <source>
        <dbReference type="SAM" id="MobiDB-lite"/>
    </source>
</evidence>
<accession>A0A0E0FM47</accession>
<keyword evidence="3" id="KW-1185">Reference proteome</keyword>
<dbReference type="EnsemblPlants" id="ONIVA01G19300.1">
    <property type="protein sequence ID" value="ONIVA01G19300.1"/>
    <property type="gene ID" value="ONIVA01G19300"/>
</dbReference>
<evidence type="ECO:0000313" key="3">
    <source>
        <dbReference type="Proteomes" id="UP000006591"/>
    </source>
</evidence>
<dbReference type="Gramene" id="ONIVA01G19300.1">
    <property type="protein sequence ID" value="ONIVA01G19300.1"/>
    <property type="gene ID" value="ONIVA01G19300"/>
</dbReference>
<dbReference type="AlphaFoldDB" id="A0A0E0FM47"/>
<dbReference type="HOGENOM" id="CLU_2363310_0_0_1"/>
<name>A0A0E0FM47_ORYNI</name>
<evidence type="ECO:0000313" key="2">
    <source>
        <dbReference type="EnsemblPlants" id="ONIVA01G19300.1"/>
    </source>
</evidence>
<protein>
    <submittedName>
        <fullName evidence="2">Uncharacterized protein</fullName>
    </submittedName>
</protein>
<feature type="region of interest" description="Disordered" evidence="1">
    <location>
        <begin position="1"/>
        <end position="24"/>
    </location>
</feature>
<proteinExistence type="predicted"/>
<organism evidence="2">
    <name type="scientific">Oryza nivara</name>
    <name type="common">Indian wild rice</name>
    <name type="synonym">Oryza sativa f. spontanea</name>
    <dbReference type="NCBI Taxonomy" id="4536"/>
    <lineage>
        <taxon>Eukaryota</taxon>
        <taxon>Viridiplantae</taxon>
        <taxon>Streptophyta</taxon>
        <taxon>Embryophyta</taxon>
        <taxon>Tracheophyta</taxon>
        <taxon>Spermatophyta</taxon>
        <taxon>Magnoliopsida</taxon>
        <taxon>Liliopsida</taxon>
        <taxon>Poales</taxon>
        <taxon>Poaceae</taxon>
        <taxon>BOP clade</taxon>
        <taxon>Oryzoideae</taxon>
        <taxon>Oryzeae</taxon>
        <taxon>Oryzinae</taxon>
        <taxon>Oryza</taxon>
    </lineage>
</organism>
<reference evidence="2" key="1">
    <citation type="submission" date="2015-04" db="UniProtKB">
        <authorList>
            <consortium name="EnsemblPlants"/>
        </authorList>
    </citation>
    <scope>IDENTIFICATION</scope>
    <source>
        <strain evidence="2">SL10</strain>
    </source>
</reference>
<sequence>MDWGNRPRGVKEDGAHKRSGRWQADRGVQHTWTAGFEHRGSIGRIKTGQALLHCSRTVSAGIANQLTNILRDREKCQYNGFRKLCLMINSKQLSPL</sequence>